<evidence type="ECO:0000256" key="2">
    <source>
        <dbReference type="SAM" id="MobiDB-lite"/>
    </source>
</evidence>
<sequence length="201" mass="23280">MQYVIIVAVVVVLAFIIIAQITSKKSQKKEQAKRKKVVKEEIKNYLAANFNQKNLRIEYEKVFARKGPEYKYRDVFDVIVQMYDAKTNKLMDIKAFEIEGITTRADRKTVTTTWNVNGESDIEDTKRRIAIAEKKVKLTKEEKKALKADEVHRAKLEAQKVKEKQKELKALRIEAKKTPVSNVIDPEKKAGTVKFVPRRSK</sequence>
<evidence type="ECO:0000256" key="1">
    <source>
        <dbReference type="SAM" id="Coils"/>
    </source>
</evidence>
<dbReference type="AlphaFoldDB" id="A0A2K8KHY2"/>
<feature type="region of interest" description="Disordered" evidence="2">
    <location>
        <begin position="182"/>
        <end position="201"/>
    </location>
</feature>
<organism evidence="3 4">
    <name type="scientific">Spiroplasma clarkii</name>
    <dbReference type="NCBI Taxonomy" id="2139"/>
    <lineage>
        <taxon>Bacteria</taxon>
        <taxon>Bacillati</taxon>
        <taxon>Mycoplasmatota</taxon>
        <taxon>Mollicutes</taxon>
        <taxon>Entomoplasmatales</taxon>
        <taxon>Spiroplasmataceae</taxon>
        <taxon>Spiroplasma</taxon>
    </lineage>
</organism>
<keyword evidence="1" id="KW-0175">Coiled coil</keyword>
<reference evidence="3 4" key="1">
    <citation type="submission" date="2017-11" db="EMBL/GenBank/DDBJ databases">
        <title>Complete genome sequence of Spiroplasma clarkii CN-5 (DSM 19994).</title>
        <authorList>
            <person name="Tsai Y.-M."/>
            <person name="Chang A."/>
            <person name="Lo W.-S."/>
            <person name="Kuo C.-H."/>
        </authorList>
    </citation>
    <scope>NUCLEOTIDE SEQUENCE [LARGE SCALE GENOMIC DNA]</scope>
    <source>
        <strain evidence="3 4">CN-5</strain>
    </source>
</reference>
<protein>
    <submittedName>
        <fullName evidence="3">Uncharacterized protein</fullName>
    </submittedName>
</protein>
<dbReference type="RefSeq" id="WP_100254836.1">
    <property type="nucleotide sequence ID" value="NZ_CP024870.1"/>
</dbReference>
<dbReference type="EMBL" id="CP024870">
    <property type="protein sequence ID" value="ATX71298.1"/>
    <property type="molecule type" value="Genomic_DNA"/>
</dbReference>
<evidence type="ECO:0000313" key="4">
    <source>
        <dbReference type="Proteomes" id="UP000231179"/>
    </source>
</evidence>
<proteinExistence type="predicted"/>
<dbReference type="Proteomes" id="UP000231179">
    <property type="component" value="Chromosome"/>
</dbReference>
<gene>
    <name evidence="3" type="ORF">SCLAR_v1c09960</name>
</gene>
<evidence type="ECO:0000313" key="3">
    <source>
        <dbReference type="EMBL" id="ATX71298.1"/>
    </source>
</evidence>
<feature type="coiled-coil region" evidence="1">
    <location>
        <begin position="122"/>
        <end position="178"/>
    </location>
</feature>
<name>A0A2K8KHY2_9MOLU</name>
<keyword evidence="4" id="KW-1185">Reference proteome</keyword>
<accession>A0A2K8KHY2</accession>